<feature type="compositionally biased region" description="Basic and acidic residues" evidence="1">
    <location>
        <begin position="1"/>
        <end position="11"/>
    </location>
</feature>
<sequence length="68" mass="7785">MALKYGGKEEQVSTGPSSLKASIIEERQQTSLNKIKSPQRFNQQRTLRQRNTQESPNTTTKSQSQKYL</sequence>
<feature type="region of interest" description="Disordered" evidence="1">
    <location>
        <begin position="1"/>
        <end position="68"/>
    </location>
</feature>
<reference evidence="2" key="2">
    <citation type="submission" date="2002-06" db="EMBL/GenBank/DDBJ databases">
        <authorList>
            <person name="German Neurospora genome project"/>
        </authorList>
    </citation>
    <scope>NUCLEOTIDE SEQUENCE</scope>
</reference>
<dbReference type="EMBL" id="AL807368">
    <property type="protein sequence ID" value="CAD36987.1"/>
    <property type="molecule type" value="Genomic_DNA"/>
</dbReference>
<dbReference type="AlphaFoldDB" id="Q8NIX7"/>
<name>Q8NIX7_NEUCS</name>
<organism evidence="2">
    <name type="scientific">Neurospora crassa</name>
    <dbReference type="NCBI Taxonomy" id="5141"/>
    <lineage>
        <taxon>Eukaryota</taxon>
        <taxon>Fungi</taxon>
        <taxon>Dikarya</taxon>
        <taxon>Ascomycota</taxon>
        <taxon>Pezizomycotina</taxon>
        <taxon>Sordariomycetes</taxon>
        <taxon>Sordariomycetidae</taxon>
        <taxon>Sordariales</taxon>
        <taxon>Sordariaceae</taxon>
        <taxon>Neurospora</taxon>
    </lineage>
</organism>
<feature type="compositionally biased region" description="Polar residues" evidence="1">
    <location>
        <begin position="54"/>
        <end position="68"/>
    </location>
</feature>
<feature type="compositionally biased region" description="Low complexity" evidence="1">
    <location>
        <begin position="39"/>
        <end position="53"/>
    </location>
</feature>
<evidence type="ECO:0000313" key="2">
    <source>
        <dbReference type="EMBL" id="CAD36987.1"/>
    </source>
</evidence>
<protein>
    <submittedName>
        <fullName evidence="2">Uncharacterized protein 62D11.070</fullName>
    </submittedName>
</protein>
<evidence type="ECO:0000256" key="1">
    <source>
        <dbReference type="SAM" id="MobiDB-lite"/>
    </source>
</evidence>
<accession>Q8NIX7</accession>
<proteinExistence type="predicted"/>
<gene>
    <name evidence="2" type="primary">62D11.070</name>
</gene>
<reference evidence="2" key="1">
    <citation type="submission" date="2002-06" db="EMBL/GenBank/DDBJ databases">
        <authorList>
            <person name="Schulte U."/>
            <person name="Aign V."/>
            <person name="Hoheisel J."/>
            <person name="Brandt P."/>
            <person name="Fartmann B."/>
            <person name="Holland R."/>
            <person name="Nyakatura G."/>
            <person name="Mewes H.W."/>
            <person name="Mannhaupt G."/>
        </authorList>
    </citation>
    <scope>NUCLEOTIDE SEQUENCE</scope>
</reference>